<keyword evidence="7 24" id="KW-0812">Transmembrane</keyword>
<keyword evidence="28" id="KW-1185">Reference proteome</keyword>
<keyword evidence="18" id="KW-0449">Lipoprotein</keyword>
<dbReference type="Proteomes" id="UP000000305">
    <property type="component" value="Unassembled WGS sequence"/>
</dbReference>
<dbReference type="InterPro" id="IPR052454">
    <property type="entry name" value="TMX_domain-containing"/>
</dbReference>
<keyword evidence="11 24" id="KW-1133">Transmembrane helix</keyword>
<evidence type="ECO:0000256" key="17">
    <source>
        <dbReference type="ARBA" id="ARBA00023284"/>
    </source>
</evidence>
<evidence type="ECO:0000256" key="20">
    <source>
        <dbReference type="ARBA" id="ARBA00072260"/>
    </source>
</evidence>
<feature type="compositionally biased region" description="Acidic residues" evidence="23">
    <location>
        <begin position="218"/>
        <end position="227"/>
    </location>
</feature>
<feature type="signal peptide" evidence="25">
    <location>
        <begin position="1"/>
        <end position="20"/>
    </location>
</feature>
<dbReference type="OMA" id="FRQYKGS"/>
<evidence type="ECO:0000256" key="1">
    <source>
        <dbReference type="ARBA" id="ARBA00004115"/>
    </source>
</evidence>
<accession>E9G6S7</accession>
<dbReference type="PhylomeDB" id="E9G6S7"/>
<sequence length="290" mass="32895">MTPIRNFCFVASLLFAIVKCAPLKVLDEQNWDEMLNGEWMVEFYAPWCPACRALEPVWVDFASWSDDLGIKVGHVDVTTSPGLSGRFMVTALPTIYHVKNGVFRQYRGTRDKDEFISFVEEKKWEQVEPIPGWKSPSSIQMSIVSGFFKLSMMLRNIHTQITEEHGIPYWGSYLLFALATIIVGAVLGLVLVFLIDCFYPAKVAVKRSDLKASKQNEKDDDDEDILDENTQSEGKDEDDEFSQSEQDEALADEGSQDDEEVNEKNKEETAEEGPSSSSPDVRKRRSRKAD</sequence>
<dbReference type="Pfam" id="PF00085">
    <property type="entry name" value="Thioredoxin"/>
    <property type="match status" value="1"/>
</dbReference>
<feature type="domain" description="Thioredoxin" evidence="26">
    <location>
        <begin position="15"/>
        <end position="124"/>
    </location>
</feature>
<evidence type="ECO:0000256" key="21">
    <source>
        <dbReference type="ARBA" id="ARBA00075863"/>
    </source>
</evidence>
<keyword evidence="16" id="KW-0413">Isomerase</keyword>
<comment type="subcellular location">
    <subcellularLocation>
        <location evidence="1">Endoplasmic reticulum membrane</location>
        <topology evidence="1">Single-pass type I membrane protein</topology>
    </subcellularLocation>
    <subcellularLocation>
        <location evidence="2">Mitochondrion membrane</location>
        <topology evidence="2">Single-pass type I membrane protein</topology>
    </subcellularLocation>
    <subcellularLocation>
        <location evidence="3">Secreted</location>
    </subcellularLocation>
</comment>
<evidence type="ECO:0000256" key="16">
    <source>
        <dbReference type="ARBA" id="ARBA00023235"/>
    </source>
</evidence>
<dbReference type="HOGENOM" id="CLU_069292_0_0_1"/>
<dbReference type="GO" id="GO:0003756">
    <property type="term" value="F:protein disulfide isomerase activity"/>
    <property type="evidence" value="ECO:0007669"/>
    <property type="project" value="UniProtKB-ARBA"/>
</dbReference>
<dbReference type="PROSITE" id="PS00194">
    <property type="entry name" value="THIOREDOXIN_1"/>
    <property type="match status" value="1"/>
</dbReference>
<dbReference type="FunFam" id="3.40.30.10:FF:000117">
    <property type="entry name" value="thioredoxin-related transmembrane protein 1"/>
    <property type="match status" value="1"/>
</dbReference>
<keyword evidence="6" id="KW-0597">Phosphoprotein</keyword>
<proteinExistence type="predicted"/>
<evidence type="ECO:0000256" key="14">
    <source>
        <dbReference type="ARBA" id="ARBA00023139"/>
    </source>
</evidence>
<dbReference type="GO" id="GO:0015036">
    <property type="term" value="F:disulfide oxidoreductase activity"/>
    <property type="evidence" value="ECO:0000318"/>
    <property type="project" value="GO_Central"/>
</dbReference>
<evidence type="ECO:0000259" key="26">
    <source>
        <dbReference type="PROSITE" id="PS51352"/>
    </source>
</evidence>
<keyword evidence="13 24" id="KW-0472">Membrane</keyword>
<feature type="transmembrane region" description="Helical" evidence="24">
    <location>
        <begin position="173"/>
        <end position="199"/>
    </location>
</feature>
<evidence type="ECO:0000313" key="27">
    <source>
        <dbReference type="EMBL" id="EFX84796.1"/>
    </source>
</evidence>
<dbReference type="AlphaFoldDB" id="E9G6S7"/>
<gene>
    <name evidence="27" type="ORF">DAPPUDRAFT_99108</name>
</gene>
<dbReference type="InterPro" id="IPR017937">
    <property type="entry name" value="Thioredoxin_CS"/>
</dbReference>
<evidence type="ECO:0000256" key="5">
    <source>
        <dbReference type="ARBA" id="ARBA00022525"/>
    </source>
</evidence>
<evidence type="ECO:0000256" key="15">
    <source>
        <dbReference type="ARBA" id="ARBA00023157"/>
    </source>
</evidence>
<evidence type="ECO:0000256" key="3">
    <source>
        <dbReference type="ARBA" id="ARBA00004613"/>
    </source>
</evidence>
<evidence type="ECO:0000256" key="23">
    <source>
        <dbReference type="SAM" id="MobiDB-lite"/>
    </source>
</evidence>
<dbReference type="InParanoid" id="E9G6S7"/>
<dbReference type="InterPro" id="IPR013766">
    <property type="entry name" value="Thioredoxin_domain"/>
</dbReference>
<evidence type="ECO:0000256" key="7">
    <source>
        <dbReference type="ARBA" id="ARBA00022692"/>
    </source>
</evidence>
<dbReference type="GO" id="GO:0012505">
    <property type="term" value="C:endomembrane system"/>
    <property type="evidence" value="ECO:0000318"/>
    <property type="project" value="GO_Central"/>
</dbReference>
<evidence type="ECO:0000256" key="19">
    <source>
        <dbReference type="ARBA" id="ARBA00062962"/>
    </source>
</evidence>
<evidence type="ECO:0000256" key="12">
    <source>
        <dbReference type="ARBA" id="ARBA00023128"/>
    </source>
</evidence>
<feature type="compositionally biased region" description="Acidic residues" evidence="23">
    <location>
        <begin position="235"/>
        <end position="261"/>
    </location>
</feature>
<reference evidence="27 28" key="1">
    <citation type="journal article" date="2011" name="Science">
        <title>The ecoresponsive genome of Daphnia pulex.</title>
        <authorList>
            <person name="Colbourne J.K."/>
            <person name="Pfrender M.E."/>
            <person name="Gilbert D."/>
            <person name="Thomas W.K."/>
            <person name="Tucker A."/>
            <person name="Oakley T.H."/>
            <person name="Tokishita S."/>
            <person name="Aerts A."/>
            <person name="Arnold G.J."/>
            <person name="Basu M.K."/>
            <person name="Bauer D.J."/>
            <person name="Caceres C.E."/>
            <person name="Carmel L."/>
            <person name="Casola C."/>
            <person name="Choi J.H."/>
            <person name="Detter J.C."/>
            <person name="Dong Q."/>
            <person name="Dusheyko S."/>
            <person name="Eads B.D."/>
            <person name="Frohlich T."/>
            <person name="Geiler-Samerotte K.A."/>
            <person name="Gerlach D."/>
            <person name="Hatcher P."/>
            <person name="Jogdeo S."/>
            <person name="Krijgsveld J."/>
            <person name="Kriventseva E.V."/>
            <person name="Kultz D."/>
            <person name="Laforsch C."/>
            <person name="Lindquist E."/>
            <person name="Lopez J."/>
            <person name="Manak J.R."/>
            <person name="Muller J."/>
            <person name="Pangilinan J."/>
            <person name="Patwardhan R.P."/>
            <person name="Pitluck S."/>
            <person name="Pritham E.J."/>
            <person name="Rechtsteiner A."/>
            <person name="Rho M."/>
            <person name="Rogozin I.B."/>
            <person name="Sakarya O."/>
            <person name="Salamov A."/>
            <person name="Schaack S."/>
            <person name="Shapiro H."/>
            <person name="Shiga Y."/>
            <person name="Skalitzky C."/>
            <person name="Smith Z."/>
            <person name="Souvorov A."/>
            <person name="Sung W."/>
            <person name="Tang Z."/>
            <person name="Tsuchiya D."/>
            <person name="Tu H."/>
            <person name="Vos H."/>
            <person name="Wang M."/>
            <person name="Wolf Y.I."/>
            <person name="Yamagata H."/>
            <person name="Yamada T."/>
            <person name="Ye Y."/>
            <person name="Shaw J.R."/>
            <person name="Andrews J."/>
            <person name="Crease T.J."/>
            <person name="Tang H."/>
            <person name="Lucas S.M."/>
            <person name="Robertson H.M."/>
            <person name="Bork P."/>
            <person name="Koonin E.V."/>
            <person name="Zdobnov E.M."/>
            <person name="Grigoriev I.V."/>
            <person name="Lynch M."/>
            <person name="Boore J.L."/>
        </authorList>
    </citation>
    <scope>NUCLEOTIDE SEQUENCE [LARGE SCALE GENOMIC DNA]</scope>
</reference>
<dbReference type="PANTHER" id="PTHR46107">
    <property type="entry name" value="DUMPY: SHORTER THAN WILD-TYPE"/>
    <property type="match status" value="1"/>
</dbReference>
<keyword evidence="8 25" id="KW-0732">Signal</keyword>
<keyword evidence="10" id="KW-0249">Electron transport</keyword>
<dbReference type="GO" id="GO:0031966">
    <property type="term" value="C:mitochondrial membrane"/>
    <property type="evidence" value="ECO:0007669"/>
    <property type="project" value="UniProtKB-SubCell"/>
</dbReference>
<evidence type="ECO:0000256" key="4">
    <source>
        <dbReference type="ARBA" id="ARBA00022448"/>
    </source>
</evidence>
<dbReference type="OrthoDB" id="7869097at2759"/>
<evidence type="ECO:0000256" key="10">
    <source>
        <dbReference type="ARBA" id="ARBA00022982"/>
    </source>
</evidence>
<dbReference type="PROSITE" id="PS51352">
    <property type="entry name" value="THIOREDOXIN_2"/>
    <property type="match status" value="1"/>
</dbReference>
<comment type="subunit">
    <text evidence="19">Interacts with ATP2A2.</text>
</comment>
<keyword evidence="4" id="KW-0813">Transport</keyword>
<dbReference type="eggNOG" id="KOG0913">
    <property type="taxonomic scope" value="Eukaryota"/>
</dbReference>
<keyword evidence="17" id="KW-0676">Redox-active center</keyword>
<evidence type="ECO:0000256" key="6">
    <source>
        <dbReference type="ARBA" id="ARBA00022553"/>
    </source>
</evidence>
<feature type="chain" id="PRO_5003236712" description="Thioredoxin-related transmembrane protein 1" evidence="25">
    <location>
        <begin position="21"/>
        <end position="290"/>
    </location>
</feature>
<evidence type="ECO:0000256" key="8">
    <source>
        <dbReference type="ARBA" id="ARBA00022729"/>
    </source>
</evidence>
<dbReference type="EMBL" id="GL732533">
    <property type="protein sequence ID" value="EFX84796.1"/>
    <property type="molecule type" value="Genomic_DNA"/>
</dbReference>
<keyword evidence="9" id="KW-0256">Endoplasmic reticulum</keyword>
<dbReference type="FunCoup" id="E9G6S7">
    <property type="interactions" value="975"/>
</dbReference>
<dbReference type="GO" id="GO:0005576">
    <property type="term" value="C:extracellular region"/>
    <property type="evidence" value="ECO:0007669"/>
    <property type="project" value="UniProtKB-SubCell"/>
</dbReference>
<keyword evidence="5" id="KW-0964">Secreted</keyword>
<name>E9G6S7_DAPPU</name>
<evidence type="ECO:0000256" key="22">
    <source>
        <dbReference type="ARBA" id="ARBA00076905"/>
    </source>
</evidence>
<dbReference type="KEGG" id="dpx:DAPPUDRAFT_99108"/>
<keyword evidence="12" id="KW-0496">Mitochondrion</keyword>
<dbReference type="PANTHER" id="PTHR46107:SF3">
    <property type="entry name" value="THIOREDOXIN DOMAIN-CONTAINING PROTEIN"/>
    <property type="match status" value="1"/>
</dbReference>
<organism evidence="27 28">
    <name type="scientific">Daphnia pulex</name>
    <name type="common">Water flea</name>
    <dbReference type="NCBI Taxonomy" id="6669"/>
    <lineage>
        <taxon>Eukaryota</taxon>
        <taxon>Metazoa</taxon>
        <taxon>Ecdysozoa</taxon>
        <taxon>Arthropoda</taxon>
        <taxon>Crustacea</taxon>
        <taxon>Branchiopoda</taxon>
        <taxon>Diplostraca</taxon>
        <taxon>Cladocera</taxon>
        <taxon>Anomopoda</taxon>
        <taxon>Daphniidae</taxon>
        <taxon>Daphnia</taxon>
    </lineage>
</organism>
<dbReference type="InterPro" id="IPR036249">
    <property type="entry name" value="Thioredoxin-like_sf"/>
</dbReference>
<dbReference type="Gene3D" id="3.30.70.2850">
    <property type="match status" value="1"/>
</dbReference>
<keyword evidence="15" id="KW-1015">Disulfide bond</keyword>
<evidence type="ECO:0000256" key="11">
    <source>
        <dbReference type="ARBA" id="ARBA00022989"/>
    </source>
</evidence>
<keyword evidence="14" id="KW-0564">Palmitate</keyword>
<evidence type="ECO:0000256" key="18">
    <source>
        <dbReference type="ARBA" id="ARBA00023288"/>
    </source>
</evidence>
<protein>
    <recommendedName>
        <fullName evidence="20">Thioredoxin-related transmembrane protein 1</fullName>
    </recommendedName>
    <alternativeName>
        <fullName evidence="22">Protein disulfide-isomerase TMX1</fullName>
    </alternativeName>
    <alternativeName>
        <fullName evidence="21">Thioredoxin domain-containing protein 1</fullName>
    </alternativeName>
</protein>
<feature type="region of interest" description="Disordered" evidence="23">
    <location>
        <begin position="209"/>
        <end position="290"/>
    </location>
</feature>
<evidence type="ECO:0000256" key="9">
    <source>
        <dbReference type="ARBA" id="ARBA00022824"/>
    </source>
</evidence>
<dbReference type="GO" id="GO:0005789">
    <property type="term" value="C:endoplasmic reticulum membrane"/>
    <property type="evidence" value="ECO:0007669"/>
    <property type="project" value="UniProtKB-SubCell"/>
</dbReference>
<evidence type="ECO:0000256" key="2">
    <source>
        <dbReference type="ARBA" id="ARBA00004583"/>
    </source>
</evidence>
<dbReference type="SUPFAM" id="SSF52833">
    <property type="entry name" value="Thioredoxin-like"/>
    <property type="match status" value="1"/>
</dbReference>
<evidence type="ECO:0000256" key="24">
    <source>
        <dbReference type="SAM" id="Phobius"/>
    </source>
</evidence>
<dbReference type="Gene3D" id="3.40.30.10">
    <property type="entry name" value="Glutaredoxin"/>
    <property type="match status" value="1"/>
</dbReference>
<evidence type="ECO:0000256" key="25">
    <source>
        <dbReference type="SAM" id="SignalP"/>
    </source>
</evidence>
<evidence type="ECO:0000313" key="28">
    <source>
        <dbReference type="Proteomes" id="UP000000305"/>
    </source>
</evidence>
<dbReference type="STRING" id="6669.E9G6S7"/>
<evidence type="ECO:0000256" key="13">
    <source>
        <dbReference type="ARBA" id="ARBA00023136"/>
    </source>
</evidence>